<keyword evidence="13" id="KW-0186">Copper</keyword>
<dbReference type="GO" id="GO:0004129">
    <property type="term" value="F:cytochrome-c oxidase activity"/>
    <property type="evidence" value="ECO:0007669"/>
    <property type="project" value="UniProtKB-EC"/>
</dbReference>
<dbReference type="AlphaFoldDB" id="A0AAV3UBR5"/>
<evidence type="ECO:0000256" key="1">
    <source>
        <dbReference type="ARBA" id="ARBA00004141"/>
    </source>
</evidence>
<evidence type="ECO:0000256" key="10">
    <source>
        <dbReference type="ARBA" id="ARBA00022982"/>
    </source>
</evidence>
<keyword evidence="11 16" id="KW-1133">Transmembrane helix</keyword>
<evidence type="ECO:0000259" key="17">
    <source>
        <dbReference type="PROSITE" id="PS50855"/>
    </source>
</evidence>
<comment type="caution">
    <text evidence="18">The sequence shown here is derived from an EMBL/GenBank/DDBJ whole genome shotgun (WGS) entry which is preliminary data.</text>
</comment>
<keyword evidence="8" id="KW-0479">Metal-binding</keyword>
<dbReference type="GO" id="GO:0016020">
    <property type="term" value="C:membrane"/>
    <property type="evidence" value="ECO:0007669"/>
    <property type="project" value="UniProtKB-SubCell"/>
</dbReference>
<dbReference type="PANTHER" id="PTHR10422">
    <property type="entry name" value="CYTOCHROME C OXIDASE SUBUNIT 1"/>
    <property type="match status" value="1"/>
</dbReference>
<dbReference type="GeneID" id="68614697"/>
<evidence type="ECO:0000256" key="6">
    <source>
        <dbReference type="ARBA" id="ARBA00022660"/>
    </source>
</evidence>
<dbReference type="PROSITE" id="PS00077">
    <property type="entry name" value="COX1_CUB"/>
    <property type="match status" value="1"/>
</dbReference>
<dbReference type="Proteomes" id="UP001501729">
    <property type="component" value="Unassembled WGS sequence"/>
</dbReference>
<evidence type="ECO:0000256" key="16">
    <source>
        <dbReference type="SAM" id="Phobius"/>
    </source>
</evidence>
<dbReference type="InterPro" id="IPR000883">
    <property type="entry name" value="Cyt_C_Oxase_1"/>
</dbReference>
<dbReference type="InterPro" id="IPR036927">
    <property type="entry name" value="Cyt_c_oxase-like_su1_sf"/>
</dbReference>
<dbReference type="InterPro" id="IPR014241">
    <property type="entry name" value="Cyt_c_oxidase_su1_bac"/>
</dbReference>
<feature type="transmembrane region" description="Helical" evidence="16">
    <location>
        <begin position="369"/>
        <end position="389"/>
    </location>
</feature>
<evidence type="ECO:0000256" key="9">
    <source>
        <dbReference type="ARBA" id="ARBA00022967"/>
    </source>
</evidence>
<evidence type="ECO:0000256" key="2">
    <source>
        <dbReference type="ARBA" id="ARBA00004673"/>
    </source>
</evidence>
<keyword evidence="9" id="KW-1278">Translocase</keyword>
<dbReference type="InterPro" id="IPR023615">
    <property type="entry name" value="Cyt_c_Oxase_su1_BS"/>
</dbReference>
<feature type="transmembrane region" description="Helical" evidence="16">
    <location>
        <begin position="401"/>
        <end position="425"/>
    </location>
</feature>
<evidence type="ECO:0000256" key="8">
    <source>
        <dbReference type="ARBA" id="ARBA00022723"/>
    </source>
</evidence>
<evidence type="ECO:0000256" key="12">
    <source>
        <dbReference type="ARBA" id="ARBA00023004"/>
    </source>
</evidence>
<evidence type="ECO:0000256" key="7">
    <source>
        <dbReference type="ARBA" id="ARBA00022692"/>
    </source>
</evidence>
<dbReference type="EC" id="7.1.1.9" evidence="3"/>
<dbReference type="RefSeq" id="WP_227774575.1">
    <property type="nucleotide sequence ID" value="NZ_BAABKX010000001.1"/>
</dbReference>
<proteinExistence type="inferred from homology"/>
<organism evidence="18 19">
    <name type="scientific">Haladaptatus pallidirubidus</name>
    <dbReference type="NCBI Taxonomy" id="1008152"/>
    <lineage>
        <taxon>Archaea</taxon>
        <taxon>Methanobacteriati</taxon>
        <taxon>Methanobacteriota</taxon>
        <taxon>Stenosarchaea group</taxon>
        <taxon>Halobacteria</taxon>
        <taxon>Halobacteriales</taxon>
        <taxon>Haladaptataceae</taxon>
        <taxon>Haladaptatus</taxon>
    </lineage>
</organism>
<comment type="similarity">
    <text evidence="15">Belongs to the heme-copper respiratory oxidase family.</text>
</comment>
<comment type="pathway">
    <text evidence="2">Energy metabolism; oxidative phosphorylation.</text>
</comment>
<dbReference type="PANTHER" id="PTHR10422:SF18">
    <property type="entry name" value="CYTOCHROME C OXIDASE SUBUNIT 1"/>
    <property type="match status" value="1"/>
</dbReference>
<evidence type="ECO:0000256" key="4">
    <source>
        <dbReference type="ARBA" id="ARBA00022448"/>
    </source>
</evidence>
<feature type="transmembrane region" description="Helical" evidence="16">
    <location>
        <begin position="308"/>
        <end position="324"/>
    </location>
</feature>
<feature type="transmembrane region" description="Helical" evidence="16">
    <location>
        <begin position="112"/>
        <end position="141"/>
    </location>
</feature>
<dbReference type="PRINTS" id="PR01165">
    <property type="entry name" value="CYCOXIDASEI"/>
</dbReference>
<reference evidence="18 19" key="1">
    <citation type="journal article" date="2019" name="Int. J. Syst. Evol. Microbiol.">
        <title>The Global Catalogue of Microorganisms (GCM) 10K type strain sequencing project: providing services to taxonomists for standard genome sequencing and annotation.</title>
        <authorList>
            <consortium name="The Broad Institute Genomics Platform"/>
            <consortium name="The Broad Institute Genome Sequencing Center for Infectious Disease"/>
            <person name="Wu L."/>
            <person name="Ma J."/>
        </authorList>
    </citation>
    <scope>NUCLEOTIDE SEQUENCE [LARGE SCALE GENOMIC DNA]</scope>
    <source>
        <strain evidence="18 19">JCM 17504</strain>
    </source>
</reference>
<evidence type="ECO:0000256" key="15">
    <source>
        <dbReference type="RuleBase" id="RU000370"/>
    </source>
</evidence>
<dbReference type="EMBL" id="BAABKX010000001">
    <property type="protein sequence ID" value="GAA5039985.1"/>
    <property type="molecule type" value="Genomic_DNA"/>
</dbReference>
<keyword evidence="7 15" id="KW-0812">Transmembrane</keyword>
<dbReference type="NCBIfam" id="TIGR02891">
    <property type="entry name" value="CtaD_CoxA"/>
    <property type="match status" value="1"/>
</dbReference>
<feature type="transmembrane region" description="Helical" evidence="16">
    <location>
        <begin position="336"/>
        <end position="357"/>
    </location>
</feature>
<feature type="transmembrane region" description="Helical" evidence="16">
    <location>
        <begin position="247"/>
        <end position="277"/>
    </location>
</feature>
<dbReference type="GO" id="GO:0020037">
    <property type="term" value="F:heme binding"/>
    <property type="evidence" value="ECO:0007669"/>
    <property type="project" value="InterPro"/>
</dbReference>
<feature type="domain" description="Cytochrome oxidase subunit I profile" evidence="17">
    <location>
        <begin position="61"/>
        <end position="551"/>
    </location>
</feature>
<feature type="transmembrane region" description="Helical" evidence="16">
    <location>
        <begin position="440"/>
        <end position="461"/>
    </location>
</feature>
<dbReference type="GO" id="GO:0022904">
    <property type="term" value="P:respiratory electron transport chain"/>
    <property type="evidence" value="ECO:0007669"/>
    <property type="project" value="TreeGrafter"/>
</dbReference>
<feature type="transmembrane region" description="Helical" evidence="16">
    <location>
        <begin position="473"/>
        <end position="497"/>
    </location>
</feature>
<evidence type="ECO:0000256" key="5">
    <source>
        <dbReference type="ARBA" id="ARBA00022617"/>
    </source>
</evidence>
<keyword evidence="5 15" id="KW-0349">Heme</keyword>
<evidence type="ECO:0000313" key="19">
    <source>
        <dbReference type="Proteomes" id="UP001501729"/>
    </source>
</evidence>
<keyword evidence="6 15" id="KW-0679">Respiratory chain</keyword>
<comment type="subcellular location">
    <subcellularLocation>
        <location evidence="1">Membrane</location>
        <topology evidence="1">Multi-pass membrane protein</topology>
    </subcellularLocation>
</comment>
<keyword evidence="4 15" id="KW-0813">Transport</keyword>
<name>A0AAV3UBR5_9EURY</name>
<gene>
    <name evidence="18" type="primary">ctaD_1</name>
    <name evidence="18" type="ORF">GCM10025751_00050</name>
</gene>
<keyword evidence="19" id="KW-1185">Reference proteome</keyword>
<evidence type="ECO:0000256" key="13">
    <source>
        <dbReference type="ARBA" id="ARBA00023008"/>
    </source>
</evidence>
<dbReference type="Gene3D" id="1.20.210.10">
    <property type="entry name" value="Cytochrome c oxidase-like, subunit I domain"/>
    <property type="match status" value="1"/>
</dbReference>
<sequence>MAATGQIALTVVMGVFLLAVATFLSRIEDWRSYTPLTGGGYGYAEPTGQAHEEKPAGIIRWLTTVDHKDIGLLYGTYGIIAFAWGGIAVLLMRAELAAPATDFIDPNLYNGLLTTHGITMLFLFGTPIIAAFSNYFIPLLIGADDMAFPRINAIAFWLLPPAAILIWLGFPLAMLGFNVEPAQSSWTMYTPISAERGLSSNPNVLNPGMDFMLLGLHLSGVSATMGAINFIATIFTERGDDVGWPDLDIFSWTILTQSGLILFAFPLLGSALIMLLLDRNFATTFFTAEGGGPLLWQHLFWFFGHPEVYILVLPPMGLVSLILPRFAGRKLFGFKFIVYSTLAIGVLSFGVWAHHMFATGIDPRLRASFMAVSMAIAIPSAVKVFNWITTMWNGRLRMTTPMLFCIGFISNFIIGGVTGVFLAAIPVDLVLHDTYYVVGHFHYIVMGAIAVAGFAGIYYWFPIYTGRMYQKKLAHMHFWLTMIGTNVTFFAMLFLGYGGMPRRYATFLPQFATMHQLATVGAFIMGIGQLIFVWNIVLSWLEGPHAPADPWKLGEDGMLTKEWTWFEKKQETALTDGGEADSAHTSDE</sequence>
<dbReference type="PROSITE" id="PS50855">
    <property type="entry name" value="COX1"/>
    <property type="match status" value="1"/>
</dbReference>
<accession>A0AAV3UBR5</accession>
<feature type="transmembrane region" description="Helical" evidence="16">
    <location>
        <begin position="70"/>
        <end position="92"/>
    </location>
</feature>
<dbReference type="GO" id="GO:0046872">
    <property type="term" value="F:metal ion binding"/>
    <property type="evidence" value="ECO:0007669"/>
    <property type="project" value="UniProtKB-KW"/>
</dbReference>
<feature type="transmembrane region" description="Helical" evidence="16">
    <location>
        <begin position="153"/>
        <end position="177"/>
    </location>
</feature>
<keyword evidence="12" id="KW-0408">Iron</keyword>
<evidence type="ECO:0000256" key="11">
    <source>
        <dbReference type="ARBA" id="ARBA00022989"/>
    </source>
</evidence>
<keyword evidence="14 16" id="KW-0472">Membrane</keyword>
<evidence type="ECO:0000256" key="14">
    <source>
        <dbReference type="ARBA" id="ARBA00023136"/>
    </source>
</evidence>
<dbReference type="SUPFAM" id="SSF81442">
    <property type="entry name" value="Cytochrome c oxidase subunit I-like"/>
    <property type="match status" value="1"/>
</dbReference>
<dbReference type="GO" id="GO:0009060">
    <property type="term" value="P:aerobic respiration"/>
    <property type="evidence" value="ECO:0007669"/>
    <property type="project" value="InterPro"/>
</dbReference>
<dbReference type="Pfam" id="PF00115">
    <property type="entry name" value="COX1"/>
    <property type="match status" value="1"/>
</dbReference>
<dbReference type="InterPro" id="IPR023616">
    <property type="entry name" value="Cyt_c_oxase-like_su1_dom"/>
</dbReference>
<protein>
    <recommendedName>
        <fullName evidence="3">cytochrome-c oxidase</fullName>
        <ecNumber evidence="3">7.1.1.9</ecNumber>
    </recommendedName>
</protein>
<evidence type="ECO:0000256" key="3">
    <source>
        <dbReference type="ARBA" id="ARBA00012949"/>
    </source>
</evidence>
<dbReference type="GO" id="GO:0015990">
    <property type="term" value="P:electron transport coupled proton transport"/>
    <property type="evidence" value="ECO:0007669"/>
    <property type="project" value="InterPro"/>
</dbReference>
<feature type="transmembrane region" description="Helical" evidence="16">
    <location>
        <begin position="211"/>
        <end position="235"/>
    </location>
</feature>
<feature type="transmembrane region" description="Helical" evidence="16">
    <location>
        <begin position="517"/>
        <end position="541"/>
    </location>
</feature>
<evidence type="ECO:0000313" key="18">
    <source>
        <dbReference type="EMBL" id="GAA5039985.1"/>
    </source>
</evidence>
<keyword evidence="10 15" id="KW-0249">Electron transport</keyword>
<feature type="transmembrane region" description="Helical" evidence="16">
    <location>
        <begin position="6"/>
        <end position="24"/>
    </location>
</feature>